<feature type="region of interest" description="Disordered" evidence="1">
    <location>
        <begin position="1"/>
        <end position="73"/>
    </location>
</feature>
<dbReference type="RefSeq" id="WP_005191313.1">
    <property type="nucleotide sequence ID" value="NZ_CP045804.1"/>
</dbReference>
<feature type="compositionally biased region" description="Low complexity" evidence="1">
    <location>
        <begin position="254"/>
        <end position="305"/>
    </location>
</feature>
<keyword evidence="2" id="KW-0472">Membrane</keyword>
<sequence length="328" mass="31757">MSYQPGGGYGQQPGASGQPYGQQYSGYGQQSGGQQAPQSYGQPSYGGGQQSYGQQPQQSQQSPGRYGYGAAPSTPAASGGHGLPANVQLILAAAVGGLGLLAMFCGFLAGASAGEQSVPVFGSGSQFGAPYIAIVVAAFLALTYFLPGGKTPPVAVVAALTVAGTVVTLFAMVAKGDSGFDTGSGAIILLVAGILMSIAAVLWLLIDAGLVKTAGTTTSPSAGTPAASAAPTPTPSAPSSEPQAPSYGSYGATQYGPSYGQGQSSPGAGQPAADPGAAPSGGPSYGSYGSAPGSDSATTAFNNPGQHGGGQPGGGQQSNFSSGSGYQY</sequence>
<feature type="compositionally biased region" description="Low complexity" evidence="1">
    <location>
        <begin position="12"/>
        <end position="43"/>
    </location>
</feature>
<name>A0A857KGS7_9ACTN</name>
<feature type="compositionally biased region" description="Low complexity" evidence="1">
    <location>
        <begin position="51"/>
        <end position="73"/>
    </location>
</feature>
<organism evidence="3">
    <name type="scientific">Gordonia amarae</name>
    <dbReference type="NCBI Taxonomy" id="36821"/>
    <lineage>
        <taxon>Bacteria</taxon>
        <taxon>Bacillati</taxon>
        <taxon>Actinomycetota</taxon>
        <taxon>Actinomycetes</taxon>
        <taxon>Mycobacteriales</taxon>
        <taxon>Gordoniaceae</taxon>
        <taxon>Gordonia</taxon>
    </lineage>
</organism>
<feature type="transmembrane region" description="Helical" evidence="2">
    <location>
        <begin position="186"/>
        <end position="206"/>
    </location>
</feature>
<evidence type="ECO:0000313" key="3">
    <source>
        <dbReference type="EMBL" id="QHN38587.1"/>
    </source>
</evidence>
<feature type="transmembrane region" description="Helical" evidence="2">
    <location>
        <begin position="89"/>
        <end position="109"/>
    </location>
</feature>
<feature type="compositionally biased region" description="Low complexity" evidence="1">
    <location>
        <begin position="317"/>
        <end position="328"/>
    </location>
</feature>
<gene>
    <name evidence="3" type="ORF">GII30_04795</name>
</gene>
<evidence type="ECO:0008006" key="4">
    <source>
        <dbReference type="Google" id="ProtNLM"/>
    </source>
</evidence>
<protein>
    <recommendedName>
        <fullName evidence="4">34 kDa antigenic protein</fullName>
    </recommendedName>
</protein>
<feature type="compositionally biased region" description="Gly residues" evidence="1">
    <location>
        <begin position="306"/>
        <end position="316"/>
    </location>
</feature>
<feature type="compositionally biased region" description="Low complexity" evidence="1">
    <location>
        <begin position="217"/>
        <end position="246"/>
    </location>
</feature>
<feature type="transmembrane region" description="Helical" evidence="2">
    <location>
        <begin position="129"/>
        <end position="147"/>
    </location>
</feature>
<evidence type="ECO:0000256" key="2">
    <source>
        <dbReference type="SAM" id="Phobius"/>
    </source>
</evidence>
<keyword evidence="2" id="KW-1133">Transmembrane helix</keyword>
<dbReference type="InterPro" id="IPR035166">
    <property type="entry name" value="DUF5336"/>
</dbReference>
<feature type="compositionally biased region" description="Gly residues" evidence="1">
    <location>
        <begin position="1"/>
        <end position="11"/>
    </location>
</feature>
<dbReference type="AlphaFoldDB" id="A0A857KGS7"/>
<accession>A0A857KGS7</accession>
<dbReference type="Pfam" id="PF17270">
    <property type="entry name" value="DUF5336"/>
    <property type="match status" value="1"/>
</dbReference>
<proteinExistence type="predicted"/>
<feature type="region of interest" description="Disordered" evidence="1">
    <location>
        <begin position="217"/>
        <end position="328"/>
    </location>
</feature>
<feature type="transmembrane region" description="Helical" evidence="2">
    <location>
        <begin position="154"/>
        <end position="174"/>
    </location>
</feature>
<reference evidence="3" key="1">
    <citation type="journal article" date="2021" name="Nat. Microbiol.">
        <title>Cocultivation of an ultrasmall environmental parasitic bacterium with lytic ability against bacteria associated with wastewater foams.</title>
        <authorList>
            <person name="Batinovic S."/>
            <person name="Rose J.J.A."/>
            <person name="Ratcliffe J."/>
            <person name="Seviour R.J."/>
            <person name="Petrovski S."/>
        </authorList>
    </citation>
    <scope>NUCLEOTIDE SEQUENCE</scope>
    <source>
        <strain evidence="3">CON44</strain>
    </source>
</reference>
<keyword evidence="2" id="KW-0812">Transmembrane</keyword>
<dbReference type="EMBL" id="CP045810">
    <property type="protein sequence ID" value="QHN38587.1"/>
    <property type="molecule type" value="Genomic_DNA"/>
</dbReference>
<evidence type="ECO:0000256" key="1">
    <source>
        <dbReference type="SAM" id="MobiDB-lite"/>
    </source>
</evidence>